<gene>
    <name evidence="3" type="ORF">ZEAMMB73_Zm00001d035289</name>
</gene>
<dbReference type="EMBL" id="CM000782">
    <property type="protein sequence ID" value="AQK78632.1"/>
    <property type="molecule type" value="Genomic_DNA"/>
</dbReference>
<keyword evidence="2" id="KW-0812">Transmembrane</keyword>
<accession>A0A1D6LFB3</accession>
<keyword evidence="2" id="KW-0472">Membrane</keyword>
<feature type="transmembrane region" description="Helical" evidence="2">
    <location>
        <begin position="25"/>
        <end position="43"/>
    </location>
</feature>
<reference evidence="3" key="1">
    <citation type="submission" date="2015-12" db="EMBL/GenBank/DDBJ databases">
        <title>Update maize B73 reference genome by single molecule sequencing technologies.</title>
        <authorList>
            <consortium name="Maize Genome Sequencing Project"/>
            <person name="Ware D."/>
        </authorList>
    </citation>
    <scope>NUCLEOTIDE SEQUENCE</scope>
    <source>
        <tissue evidence="3">Seedling</tissue>
    </source>
</reference>
<evidence type="ECO:0000256" key="2">
    <source>
        <dbReference type="SAM" id="Phobius"/>
    </source>
</evidence>
<evidence type="ECO:0000256" key="1">
    <source>
        <dbReference type="SAM" id="MobiDB-lite"/>
    </source>
</evidence>
<feature type="compositionally biased region" description="Basic residues" evidence="1">
    <location>
        <begin position="59"/>
        <end position="79"/>
    </location>
</feature>
<feature type="region of interest" description="Disordered" evidence="1">
    <location>
        <begin position="52"/>
        <end position="79"/>
    </location>
</feature>
<evidence type="ECO:0000313" key="3">
    <source>
        <dbReference type="EMBL" id="AQK78632.1"/>
    </source>
</evidence>
<name>A0A1D6LFB3_MAIZE</name>
<sequence length="163" mass="18357">MKKDDDLESALLAAKEPAPAPAKGYAYALICALLAGFPHLYHLRLQPRGDERGAEVRASRPRRHGHAAGGAHRRHQRLLPRRLAGGGLSVRPRGPALHHRAVGGLVPRRLSRHRRHRRRRLRRALGGLVRRRRGLRVRPRRRARLHRGDLAGQSSGLPLLHPR</sequence>
<keyword evidence="2" id="KW-1133">Transmembrane helix</keyword>
<feature type="region of interest" description="Disordered" evidence="1">
    <location>
        <begin position="142"/>
        <end position="163"/>
    </location>
</feature>
<organism evidence="3">
    <name type="scientific">Zea mays</name>
    <name type="common">Maize</name>
    <dbReference type="NCBI Taxonomy" id="4577"/>
    <lineage>
        <taxon>Eukaryota</taxon>
        <taxon>Viridiplantae</taxon>
        <taxon>Streptophyta</taxon>
        <taxon>Embryophyta</taxon>
        <taxon>Tracheophyta</taxon>
        <taxon>Spermatophyta</taxon>
        <taxon>Magnoliopsida</taxon>
        <taxon>Liliopsida</taxon>
        <taxon>Poales</taxon>
        <taxon>Poaceae</taxon>
        <taxon>PACMAD clade</taxon>
        <taxon>Panicoideae</taxon>
        <taxon>Andropogonodae</taxon>
        <taxon>Andropogoneae</taxon>
        <taxon>Tripsacinae</taxon>
        <taxon>Zea</taxon>
    </lineage>
</organism>
<feature type="non-terminal residue" evidence="3">
    <location>
        <position position="163"/>
    </location>
</feature>
<dbReference type="AlphaFoldDB" id="A0A1D6LFB3"/>
<protein>
    <submittedName>
        <fullName evidence="3">Uncharacterized protein</fullName>
    </submittedName>
</protein>
<proteinExistence type="predicted"/>
<dbReference type="InParanoid" id="A0A1D6LFB3"/>